<dbReference type="GO" id="GO:0016491">
    <property type="term" value="F:oxidoreductase activity"/>
    <property type="evidence" value="ECO:0007669"/>
    <property type="project" value="TreeGrafter"/>
</dbReference>
<protein>
    <recommendedName>
        <fullName evidence="4">FAD/NAD(P)-binding domain-containing protein</fullName>
    </recommendedName>
</protein>
<dbReference type="PRINTS" id="PR00419">
    <property type="entry name" value="ADXRDTASE"/>
</dbReference>
<keyword evidence="3" id="KW-1185">Reference proteome</keyword>
<dbReference type="Proteomes" id="UP000799772">
    <property type="component" value="Unassembled WGS sequence"/>
</dbReference>
<dbReference type="SUPFAM" id="SSF51905">
    <property type="entry name" value="FAD/NAD(P)-binding domain"/>
    <property type="match status" value="1"/>
</dbReference>
<feature type="signal peptide" evidence="1">
    <location>
        <begin position="1"/>
        <end position="20"/>
    </location>
</feature>
<dbReference type="Gene3D" id="3.30.70.1990">
    <property type="match status" value="1"/>
</dbReference>
<gene>
    <name evidence="2" type="ORF">NA57DRAFT_77016</name>
</gene>
<dbReference type="PANTHER" id="PTHR42923">
    <property type="entry name" value="PROTOPORPHYRINOGEN OXIDASE"/>
    <property type="match status" value="1"/>
</dbReference>
<sequence>MRIPVLFFLVLSVFSLGAAAWPWKPPKAPVCIVGAGPAGLISASKLESKGYETVVFEKQAHVGGKCQAFYEDGLFHPLGAAFFSNASWPNTLPVIDASGVAIEPFSLAVSGPTAREIFTFNVTTGQTEPFPTPSAAFAAEVAKEIPLYAALWEEKFQPIRVPNFKKGVPDEFTVPATQWFAENNFTALPVLLVEPLALFGYGDIRVVPALYVLMYITPDVLTAFAGVHDVFITDFHAVWERWSAKFIKGPINTNTEITGIDRSGPLPVVKFKGQKEPHSGGGYGSKGGNGWGWGGGFIAPDWWHYGNNGQACSSVILAFPPSLTNLKAVGLKLTGSEEEVFSEVGIQNYYASAVNFNLPNGIQLQAATSSVAVPPPEDGEPVAGLRLQASSDVITWWSLGPYRKFQAEEFARELLRTTLSKFNKDPRNATAMSMAVKESDIKAFRKWDYFPHFDSAPLKDNFYDKFNKLQGQKKTFYASAISGFEIVEWAIQSGQDLVDSHF</sequence>
<dbReference type="OrthoDB" id="5046242at2759"/>
<accession>A0A9P4IFL9</accession>
<dbReference type="Gene3D" id="1.10.405.20">
    <property type="match status" value="1"/>
</dbReference>
<dbReference type="AlphaFoldDB" id="A0A9P4IFL9"/>
<dbReference type="EMBL" id="ML978127">
    <property type="protein sequence ID" value="KAF2098224.1"/>
    <property type="molecule type" value="Genomic_DNA"/>
</dbReference>
<evidence type="ECO:0000256" key="1">
    <source>
        <dbReference type="SAM" id="SignalP"/>
    </source>
</evidence>
<feature type="chain" id="PRO_5040112707" description="FAD/NAD(P)-binding domain-containing protein" evidence="1">
    <location>
        <begin position="21"/>
        <end position="502"/>
    </location>
</feature>
<proteinExistence type="predicted"/>
<evidence type="ECO:0000313" key="2">
    <source>
        <dbReference type="EMBL" id="KAF2098224.1"/>
    </source>
</evidence>
<reference evidence="2" key="1">
    <citation type="journal article" date="2020" name="Stud. Mycol.">
        <title>101 Dothideomycetes genomes: a test case for predicting lifestyles and emergence of pathogens.</title>
        <authorList>
            <person name="Haridas S."/>
            <person name="Albert R."/>
            <person name="Binder M."/>
            <person name="Bloem J."/>
            <person name="Labutti K."/>
            <person name="Salamov A."/>
            <person name="Andreopoulos B."/>
            <person name="Baker S."/>
            <person name="Barry K."/>
            <person name="Bills G."/>
            <person name="Bluhm B."/>
            <person name="Cannon C."/>
            <person name="Castanera R."/>
            <person name="Culley D."/>
            <person name="Daum C."/>
            <person name="Ezra D."/>
            <person name="Gonzalez J."/>
            <person name="Henrissat B."/>
            <person name="Kuo A."/>
            <person name="Liang C."/>
            <person name="Lipzen A."/>
            <person name="Lutzoni F."/>
            <person name="Magnuson J."/>
            <person name="Mondo S."/>
            <person name="Nolan M."/>
            <person name="Ohm R."/>
            <person name="Pangilinan J."/>
            <person name="Park H.-J."/>
            <person name="Ramirez L."/>
            <person name="Alfaro M."/>
            <person name="Sun H."/>
            <person name="Tritt A."/>
            <person name="Yoshinaga Y."/>
            <person name="Zwiers L.-H."/>
            <person name="Turgeon B."/>
            <person name="Goodwin S."/>
            <person name="Spatafora J."/>
            <person name="Crous P."/>
            <person name="Grigoriev I."/>
        </authorList>
    </citation>
    <scope>NUCLEOTIDE SEQUENCE</scope>
    <source>
        <strain evidence="2">CBS 133067</strain>
    </source>
</reference>
<name>A0A9P4IFL9_9PEZI</name>
<dbReference type="InterPro" id="IPR050464">
    <property type="entry name" value="Zeta_carotene_desat/Oxidored"/>
</dbReference>
<evidence type="ECO:0008006" key="4">
    <source>
        <dbReference type="Google" id="ProtNLM"/>
    </source>
</evidence>
<organism evidence="2 3">
    <name type="scientific">Rhizodiscina lignyota</name>
    <dbReference type="NCBI Taxonomy" id="1504668"/>
    <lineage>
        <taxon>Eukaryota</taxon>
        <taxon>Fungi</taxon>
        <taxon>Dikarya</taxon>
        <taxon>Ascomycota</taxon>
        <taxon>Pezizomycotina</taxon>
        <taxon>Dothideomycetes</taxon>
        <taxon>Pleosporomycetidae</taxon>
        <taxon>Aulographales</taxon>
        <taxon>Rhizodiscinaceae</taxon>
        <taxon>Rhizodiscina</taxon>
    </lineage>
</organism>
<dbReference type="InterPro" id="IPR036188">
    <property type="entry name" value="FAD/NAD-bd_sf"/>
</dbReference>
<comment type="caution">
    <text evidence="2">The sequence shown here is derived from an EMBL/GenBank/DDBJ whole genome shotgun (WGS) entry which is preliminary data.</text>
</comment>
<dbReference type="Gene3D" id="3.50.50.60">
    <property type="entry name" value="FAD/NAD(P)-binding domain"/>
    <property type="match status" value="1"/>
</dbReference>
<keyword evidence="1" id="KW-0732">Signal</keyword>
<evidence type="ECO:0000313" key="3">
    <source>
        <dbReference type="Proteomes" id="UP000799772"/>
    </source>
</evidence>
<dbReference type="Pfam" id="PF13450">
    <property type="entry name" value="NAD_binding_8"/>
    <property type="match status" value="1"/>
</dbReference>